<keyword evidence="2" id="KW-1185">Reference proteome</keyword>
<accession>A0ABS8JDK8</accession>
<dbReference type="Proteomes" id="UP001165293">
    <property type="component" value="Unassembled WGS sequence"/>
</dbReference>
<organism evidence="1 2">
    <name type="scientific">Noviluteimonas lactosilytica</name>
    <dbReference type="NCBI Taxonomy" id="2888523"/>
    <lineage>
        <taxon>Bacteria</taxon>
        <taxon>Pseudomonadati</taxon>
        <taxon>Pseudomonadota</taxon>
        <taxon>Gammaproteobacteria</taxon>
        <taxon>Lysobacterales</taxon>
        <taxon>Lysobacteraceae</taxon>
        <taxon>Noviluteimonas</taxon>
    </lineage>
</organism>
<dbReference type="RefSeq" id="WP_230525351.1">
    <property type="nucleotide sequence ID" value="NZ_JAJGAK010000001.1"/>
</dbReference>
<gene>
    <name evidence="1" type="ORF">LK996_01185</name>
</gene>
<evidence type="ECO:0008006" key="3">
    <source>
        <dbReference type="Google" id="ProtNLM"/>
    </source>
</evidence>
<sequence>MNATEGHERDESAGDLRDVIRLVHGARAHLEQLALITDRPEDGVVEAADLLDGAIACLAPAIKRGASRGAG</sequence>
<proteinExistence type="predicted"/>
<comment type="caution">
    <text evidence="1">The sequence shown here is derived from an EMBL/GenBank/DDBJ whole genome shotgun (WGS) entry which is preliminary data.</text>
</comment>
<reference evidence="1" key="1">
    <citation type="submission" date="2021-10" db="EMBL/GenBank/DDBJ databases">
        <authorList>
            <person name="Lyu M."/>
            <person name="Wang X."/>
            <person name="Meng X."/>
            <person name="Xu K."/>
        </authorList>
    </citation>
    <scope>NUCLEOTIDE SEQUENCE</scope>
    <source>
        <strain evidence="1">A6</strain>
    </source>
</reference>
<name>A0ABS8JDK8_9GAMM</name>
<evidence type="ECO:0000313" key="1">
    <source>
        <dbReference type="EMBL" id="MCC8361698.1"/>
    </source>
</evidence>
<evidence type="ECO:0000313" key="2">
    <source>
        <dbReference type="Proteomes" id="UP001165293"/>
    </source>
</evidence>
<dbReference type="EMBL" id="JAJGAK010000001">
    <property type="protein sequence ID" value="MCC8361698.1"/>
    <property type="molecule type" value="Genomic_DNA"/>
</dbReference>
<protein>
    <recommendedName>
        <fullName evidence="3">Histidine kinase</fullName>
    </recommendedName>
</protein>